<evidence type="ECO:0000313" key="2">
    <source>
        <dbReference type="EMBL" id="SNX96191.1"/>
    </source>
</evidence>
<dbReference type="EMBL" id="OBDO01000003">
    <property type="protein sequence ID" value="SNX96191.1"/>
    <property type="molecule type" value="Genomic_DNA"/>
</dbReference>
<accession>A0A285EDR7</accession>
<organism evidence="2 3">
    <name type="scientific">Geodermatophilus sabuli</name>
    <dbReference type="NCBI Taxonomy" id="1564158"/>
    <lineage>
        <taxon>Bacteria</taxon>
        <taxon>Bacillati</taxon>
        <taxon>Actinomycetota</taxon>
        <taxon>Actinomycetes</taxon>
        <taxon>Geodermatophilales</taxon>
        <taxon>Geodermatophilaceae</taxon>
        <taxon>Geodermatophilus</taxon>
    </lineage>
</organism>
<evidence type="ECO:0000313" key="3">
    <source>
        <dbReference type="Proteomes" id="UP000219514"/>
    </source>
</evidence>
<proteinExistence type="predicted"/>
<feature type="chain" id="PRO_5038441854" description="Lipoprotein" evidence="1">
    <location>
        <begin position="23"/>
        <end position="247"/>
    </location>
</feature>
<reference evidence="2 3" key="1">
    <citation type="submission" date="2017-09" db="EMBL/GenBank/DDBJ databases">
        <authorList>
            <person name="Ehlers B."/>
            <person name="Leendertz F.H."/>
        </authorList>
    </citation>
    <scope>NUCLEOTIDE SEQUENCE [LARGE SCALE GENOMIC DNA]</scope>
    <source>
        <strain evidence="2 3">DSM 46844</strain>
    </source>
</reference>
<dbReference type="PROSITE" id="PS51318">
    <property type="entry name" value="TAT"/>
    <property type="match status" value="1"/>
</dbReference>
<keyword evidence="3" id="KW-1185">Reference proteome</keyword>
<evidence type="ECO:0000256" key="1">
    <source>
        <dbReference type="SAM" id="SignalP"/>
    </source>
</evidence>
<evidence type="ECO:0008006" key="4">
    <source>
        <dbReference type="Google" id="ProtNLM"/>
    </source>
</evidence>
<name>A0A285EDR7_9ACTN</name>
<gene>
    <name evidence="2" type="ORF">SAMN06893097_103360</name>
</gene>
<keyword evidence="1" id="KW-0732">Signal</keyword>
<dbReference type="PROSITE" id="PS51257">
    <property type="entry name" value="PROKAR_LIPOPROTEIN"/>
    <property type="match status" value="1"/>
</dbReference>
<protein>
    <recommendedName>
        <fullName evidence="4">Lipoprotein</fullName>
    </recommendedName>
</protein>
<sequence>MGRRSRRGAVLAAGLLAGGVLAGCGQGGGIQEAAAPDPAVDPAAATSAPAVDLAEGLLPASAFAPGATVLPLTEELLRSSGLPAGGVPPGTELDLGDCAALLTQLQAAAAAGVDAAAGQAVLEGAQATVQGLVAGSAAGDAVATVTGALEGCRTASASVPEHGAATVTVGEVRRPDLGDAAVEVAATVDATAPDGRQVTAPVLVAFVQDGDRVMSLATTVLEGGALDEQAFAGRLAEAYRVQDEALG</sequence>
<feature type="signal peptide" evidence="1">
    <location>
        <begin position="1"/>
        <end position="22"/>
    </location>
</feature>
<dbReference type="AlphaFoldDB" id="A0A285EDR7"/>
<dbReference type="InterPro" id="IPR006311">
    <property type="entry name" value="TAT_signal"/>
</dbReference>
<dbReference type="Proteomes" id="UP000219514">
    <property type="component" value="Unassembled WGS sequence"/>
</dbReference>